<comment type="cofactor">
    <cofactor evidence="7">
        <name>Zn(2+)</name>
        <dbReference type="ChEBI" id="CHEBI:29105"/>
    </cofactor>
    <text evidence="7">Binds 1 zinc ion per subunit.</text>
</comment>
<dbReference type="PANTHER" id="PTHR33202:SF6">
    <property type="entry name" value="ZINC UPTAKE REGULATION PROTEIN"/>
    <property type="match status" value="1"/>
</dbReference>
<keyword evidence="5" id="KW-0238">DNA-binding</keyword>
<organism evidence="8 9">
    <name type="scientific">Sinobacterium caligoides</name>
    <dbReference type="NCBI Taxonomy" id="933926"/>
    <lineage>
        <taxon>Bacteria</taxon>
        <taxon>Pseudomonadati</taxon>
        <taxon>Pseudomonadota</taxon>
        <taxon>Gammaproteobacteria</taxon>
        <taxon>Cellvibrionales</taxon>
        <taxon>Spongiibacteraceae</taxon>
        <taxon>Sinobacterium</taxon>
    </lineage>
</organism>
<dbReference type="GO" id="GO:0008270">
    <property type="term" value="F:zinc ion binding"/>
    <property type="evidence" value="ECO:0007669"/>
    <property type="project" value="TreeGrafter"/>
</dbReference>
<evidence type="ECO:0000256" key="3">
    <source>
        <dbReference type="ARBA" id="ARBA00022833"/>
    </source>
</evidence>
<feature type="binding site" evidence="7">
    <location>
        <position position="156"/>
    </location>
    <ligand>
        <name>Zn(2+)</name>
        <dbReference type="ChEBI" id="CHEBI:29105"/>
    </ligand>
</feature>
<keyword evidence="6" id="KW-0804">Transcription</keyword>
<comment type="similarity">
    <text evidence="1">Belongs to the Fur family.</text>
</comment>
<dbReference type="Proteomes" id="UP000275394">
    <property type="component" value="Unassembled WGS sequence"/>
</dbReference>
<dbReference type="AlphaFoldDB" id="A0A3N2DGT6"/>
<reference evidence="8 9" key="1">
    <citation type="submission" date="2018-11" db="EMBL/GenBank/DDBJ databases">
        <title>Genomic Encyclopedia of Type Strains, Phase IV (KMG-IV): sequencing the most valuable type-strain genomes for metagenomic binning, comparative biology and taxonomic classification.</title>
        <authorList>
            <person name="Goeker M."/>
        </authorList>
    </citation>
    <scope>NUCLEOTIDE SEQUENCE [LARGE SCALE GENOMIC DNA]</scope>
    <source>
        <strain evidence="8 9">DSM 100316</strain>
    </source>
</reference>
<dbReference type="Pfam" id="PF01475">
    <property type="entry name" value="FUR"/>
    <property type="match status" value="1"/>
</dbReference>
<dbReference type="PANTHER" id="PTHR33202">
    <property type="entry name" value="ZINC UPTAKE REGULATION PROTEIN"/>
    <property type="match status" value="1"/>
</dbReference>
<dbReference type="EMBL" id="RKHR01000006">
    <property type="protein sequence ID" value="ROR98969.1"/>
    <property type="molecule type" value="Genomic_DNA"/>
</dbReference>
<comment type="caution">
    <text evidence="8">The sequence shown here is derived from an EMBL/GenBank/DDBJ whole genome shotgun (WGS) entry which is preliminary data.</text>
</comment>
<accession>A0A3N2DGT6</accession>
<dbReference type="InterPro" id="IPR036388">
    <property type="entry name" value="WH-like_DNA-bd_sf"/>
</dbReference>
<evidence type="ECO:0000313" key="9">
    <source>
        <dbReference type="Proteomes" id="UP000275394"/>
    </source>
</evidence>
<evidence type="ECO:0000256" key="5">
    <source>
        <dbReference type="ARBA" id="ARBA00023125"/>
    </source>
</evidence>
<keyword evidence="2" id="KW-0678">Repressor</keyword>
<feature type="binding site" evidence="7">
    <location>
        <position position="119"/>
    </location>
    <ligand>
        <name>Zn(2+)</name>
        <dbReference type="ChEBI" id="CHEBI:29105"/>
    </ligand>
</feature>
<evidence type="ECO:0000256" key="7">
    <source>
        <dbReference type="PIRSR" id="PIRSR602481-1"/>
    </source>
</evidence>
<dbReference type="OrthoDB" id="9801127at2"/>
<feature type="binding site" evidence="7">
    <location>
        <position position="116"/>
    </location>
    <ligand>
        <name>Zn(2+)</name>
        <dbReference type="ChEBI" id="CHEBI:29105"/>
    </ligand>
</feature>
<dbReference type="InterPro" id="IPR002481">
    <property type="entry name" value="FUR"/>
</dbReference>
<sequence length="163" mass="17719">MSLAFEQHNHQHCIHDALAEAKALCEQRKLRLTSLREQVLTLLWGSHKPLGAYALLEMMQQAQQAAGIHKTLAPATVYRALDFLVDEGLAHRITSLNAFIGCCSPSSGHSSHFFICSQCENAIEITSAPISQAIASCASEASFQVHSESVEVLGVCQQCQQAT</sequence>
<protein>
    <submittedName>
        <fullName evidence="8">Fur family zinc uptake transcriptional regulator</fullName>
    </submittedName>
</protein>
<keyword evidence="3 7" id="KW-0862">Zinc</keyword>
<dbReference type="InterPro" id="IPR043135">
    <property type="entry name" value="Fur_C"/>
</dbReference>
<keyword evidence="9" id="KW-1185">Reference proteome</keyword>
<dbReference type="GO" id="GO:0005829">
    <property type="term" value="C:cytosol"/>
    <property type="evidence" value="ECO:0007669"/>
    <property type="project" value="TreeGrafter"/>
</dbReference>
<dbReference type="GO" id="GO:1900376">
    <property type="term" value="P:regulation of secondary metabolite biosynthetic process"/>
    <property type="evidence" value="ECO:0007669"/>
    <property type="project" value="TreeGrafter"/>
</dbReference>
<name>A0A3N2DGT6_9GAMM</name>
<dbReference type="GO" id="GO:0000976">
    <property type="term" value="F:transcription cis-regulatory region binding"/>
    <property type="evidence" value="ECO:0007669"/>
    <property type="project" value="TreeGrafter"/>
</dbReference>
<dbReference type="Gene3D" id="3.30.1490.190">
    <property type="match status" value="1"/>
</dbReference>
<dbReference type="InterPro" id="IPR036390">
    <property type="entry name" value="WH_DNA-bd_sf"/>
</dbReference>
<gene>
    <name evidence="8" type="ORF">EDC56_3209</name>
</gene>
<evidence type="ECO:0000256" key="1">
    <source>
        <dbReference type="ARBA" id="ARBA00007957"/>
    </source>
</evidence>
<dbReference type="GO" id="GO:0045892">
    <property type="term" value="P:negative regulation of DNA-templated transcription"/>
    <property type="evidence" value="ECO:0007669"/>
    <property type="project" value="TreeGrafter"/>
</dbReference>
<evidence type="ECO:0000256" key="2">
    <source>
        <dbReference type="ARBA" id="ARBA00022491"/>
    </source>
</evidence>
<keyword evidence="7" id="KW-0479">Metal-binding</keyword>
<evidence type="ECO:0000256" key="6">
    <source>
        <dbReference type="ARBA" id="ARBA00023163"/>
    </source>
</evidence>
<keyword evidence="4" id="KW-0805">Transcription regulation</keyword>
<proteinExistence type="inferred from homology"/>
<evidence type="ECO:0000313" key="8">
    <source>
        <dbReference type="EMBL" id="ROR98969.1"/>
    </source>
</evidence>
<dbReference type="SUPFAM" id="SSF46785">
    <property type="entry name" value="Winged helix' DNA-binding domain"/>
    <property type="match status" value="1"/>
</dbReference>
<dbReference type="RefSeq" id="WP_123713534.1">
    <property type="nucleotide sequence ID" value="NZ_RKHR01000006.1"/>
</dbReference>
<dbReference type="GO" id="GO:0003700">
    <property type="term" value="F:DNA-binding transcription factor activity"/>
    <property type="evidence" value="ECO:0007669"/>
    <property type="project" value="InterPro"/>
</dbReference>
<evidence type="ECO:0000256" key="4">
    <source>
        <dbReference type="ARBA" id="ARBA00023015"/>
    </source>
</evidence>
<feature type="binding site" evidence="7">
    <location>
        <position position="159"/>
    </location>
    <ligand>
        <name>Zn(2+)</name>
        <dbReference type="ChEBI" id="CHEBI:29105"/>
    </ligand>
</feature>
<dbReference type="Gene3D" id="1.10.10.10">
    <property type="entry name" value="Winged helix-like DNA-binding domain superfamily/Winged helix DNA-binding domain"/>
    <property type="match status" value="1"/>
</dbReference>